<dbReference type="Pfam" id="PF00583">
    <property type="entry name" value="Acetyltransf_1"/>
    <property type="match status" value="1"/>
</dbReference>
<gene>
    <name evidence="3" type="ORF">F8566_35045</name>
</gene>
<dbReference type="AlphaFoldDB" id="A0A6H9YMG5"/>
<reference evidence="3 4" key="1">
    <citation type="submission" date="2019-09" db="EMBL/GenBank/DDBJ databases">
        <title>Actinomadura physcomitrii sp. nov., a novel actinomycete isolated from moss [Physcomitrium sphaericum (Ludw) Fuernr].</title>
        <authorList>
            <person name="Zhuang X."/>
            <person name="Liu C."/>
        </authorList>
    </citation>
    <scope>NUCLEOTIDE SEQUENCE [LARGE SCALE GENOMIC DNA]</scope>
    <source>
        <strain evidence="3 4">HMC1</strain>
    </source>
</reference>
<dbReference type="Proteomes" id="UP000468735">
    <property type="component" value="Unassembled WGS sequence"/>
</dbReference>
<dbReference type="InterPro" id="IPR016181">
    <property type="entry name" value="Acyl_CoA_acyltransferase"/>
</dbReference>
<dbReference type="PROSITE" id="PS51186">
    <property type="entry name" value="GNAT"/>
    <property type="match status" value="1"/>
</dbReference>
<keyword evidence="1 3" id="KW-0808">Transferase</keyword>
<dbReference type="CDD" id="cd04301">
    <property type="entry name" value="NAT_SF"/>
    <property type="match status" value="1"/>
</dbReference>
<dbReference type="InterPro" id="IPR050769">
    <property type="entry name" value="NAT_camello-type"/>
</dbReference>
<evidence type="ECO:0000313" key="4">
    <source>
        <dbReference type="Proteomes" id="UP000468735"/>
    </source>
</evidence>
<name>A0A6H9YMG5_9ACTN</name>
<protein>
    <submittedName>
        <fullName evidence="3">GNAT family N-acetyltransferase</fullName>
    </submittedName>
</protein>
<dbReference type="InterPro" id="IPR000182">
    <property type="entry name" value="GNAT_dom"/>
</dbReference>
<feature type="domain" description="N-acetyltransferase" evidence="2">
    <location>
        <begin position="6"/>
        <end position="165"/>
    </location>
</feature>
<dbReference type="PANTHER" id="PTHR13947">
    <property type="entry name" value="GNAT FAMILY N-ACETYLTRANSFERASE"/>
    <property type="match status" value="1"/>
</dbReference>
<proteinExistence type="predicted"/>
<keyword evidence="4" id="KW-1185">Reference proteome</keyword>
<accession>A0A6H9YMG5</accession>
<dbReference type="OrthoDB" id="273614at2"/>
<dbReference type="SUPFAM" id="SSF55729">
    <property type="entry name" value="Acyl-CoA N-acyltransferases (Nat)"/>
    <property type="match status" value="1"/>
</dbReference>
<sequence length="166" mass="17781">MSEPSVLVRLARPDEYAKAGDLTVETYVGGGFVSPTSTYVPVLRNAADRAVKGELLVAEITGELVGAVAYCVPGSPYAQLAQDPDEAEIRMLAVGERARGKGVGQALVHACLDRARTAGLARVRLASQPGMRAAQRMYERMGFTRTPERDYSPAPGFPLMAYVLPL</sequence>
<dbReference type="RefSeq" id="WP_151566156.1">
    <property type="nucleotide sequence ID" value="NZ_WBMT01000019.1"/>
</dbReference>
<dbReference type="PANTHER" id="PTHR13947:SF37">
    <property type="entry name" value="LD18367P"/>
    <property type="match status" value="1"/>
</dbReference>
<comment type="caution">
    <text evidence="3">The sequence shown here is derived from an EMBL/GenBank/DDBJ whole genome shotgun (WGS) entry which is preliminary data.</text>
</comment>
<evidence type="ECO:0000259" key="2">
    <source>
        <dbReference type="PROSITE" id="PS51186"/>
    </source>
</evidence>
<dbReference type="GO" id="GO:0008080">
    <property type="term" value="F:N-acetyltransferase activity"/>
    <property type="evidence" value="ECO:0007669"/>
    <property type="project" value="InterPro"/>
</dbReference>
<dbReference type="EMBL" id="WBMT01000019">
    <property type="protein sequence ID" value="KAB2343353.1"/>
    <property type="molecule type" value="Genomic_DNA"/>
</dbReference>
<evidence type="ECO:0000313" key="3">
    <source>
        <dbReference type="EMBL" id="KAB2343353.1"/>
    </source>
</evidence>
<evidence type="ECO:0000256" key="1">
    <source>
        <dbReference type="ARBA" id="ARBA00022679"/>
    </source>
</evidence>
<organism evidence="3 4">
    <name type="scientific">Actinomadura rudentiformis</name>
    <dbReference type="NCBI Taxonomy" id="359158"/>
    <lineage>
        <taxon>Bacteria</taxon>
        <taxon>Bacillati</taxon>
        <taxon>Actinomycetota</taxon>
        <taxon>Actinomycetes</taxon>
        <taxon>Streptosporangiales</taxon>
        <taxon>Thermomonosporaceae</taxon>
        <taxon>Actinomadura</taxon>
    </lineage>
</organism>
<dbReference type="Gene3D" id="3.40.630.30">
    <property type="match status" value="1"/>
</dbReference>